<dbReference type="Proteomes" id="UP000288216">
    <property type="component" value="Unassembled WGS sequence"/>
</dbReference>
<sequence>MPSCQVGVERPGFEPDAWAAPLQLEGEGALQLCEGDPLPVHWAEPGAQQETEGRDQQPPVRTEIQPRLAETRSGDRKTQGPATRPGTESIAALETSPQEIRPIPLLPLSQDKAQQYSPCSFQALPNGIPAQLWSPRLSQQDRCPASSQAVISVAPLNVPGSQPKAETLPPLQPRPEAAPHSDVSRNRLENDARASEMSPNGSECLQQELPAPPATSPNSAQAFPPAACPRASQAPAQTHSAPVSQVLPQPQGSLEEPDTQPRAPRSISQAAQLSPKDGVSNLPPVTASAISKKLVCVGD</sequence>
<reference evidence="2 3" key="1">
    <citation type="journal article" date="2018" name="Nat. Ecol. Evol.">
        <title>Shark genomes provide insights into elasmobranch evolution and the origin of vertebrates.</title>
        <authorList>
            <person name="Hara Y"/>
            <person name="Yamaguchi K"/>
            <person name="Onimaru K"/>
            <person name="Kadota M"/>
            <person name="Koyanagi M"/>
            <person name="Keeley SD"/>
            <person name="Tatsumi K"/>
            <person name="Tanaka K"/>
            <person name="Motone F"/>
            <person name="Kageyama Y"/>
            <person name="Nozu R"/>
            <person name="Adachi N"/>
            <person name="Nishimura O"/>
            <person name="Nakagawa R"/>
            <person name="Tanegashima C"/>
            <person name="Kiyatake I"/>
            <person name="Matsumoto R"/>
            <person name="Murakumo K"/>
            <person name="Nishida K"/>
            <person name="Terakita A"/>
            <person name="Kuratani S"/>
            <person name="Sato K"/>
            <person name="Hyodo S Kuraku.S."/>
        </authorList>
    </citation>
    <scope>NUCLEOTIDE SEQUENCE [LARGE SCALE GENOMIC DNA]</scope>
</reference>
<evidence type="ECO:0000313" key="3">
    <source>
        <dbReference type="Proteomes" id="UP000288216"/>
    </source>
</evidence>
<dbReference type="EMBL" id="BFAA01048736">
    <property type="protein sequence ID" value="GCB83946.1"/>
    <property type="molecule type" value="Genomic_DNA"/>
</dbReference>
<feature type="compositionally biased region" description="Basic and acidic residues" evidence="1">
    <location>
        <begin position="69"/>
        <end position="78"/>
    </location>
</feature>
<proteinExistence type="predicted"/>
<evidence type="ECO:0000313" key="2">
    <source>
        <dbReference type="EMBL" id="GCB83946.1"/>
    </source>
</evidence>
<comment type="caution">
    <text evidence="2">The sequence shown here is derived from an EMBL/GenBank/DDBJ whole genome shotgun (WGS) entry which is preliminary data.</text>
</comment>
<dbReference type="AlphaFoldDB" id="A0A401QEZ3"/>
<accession>A0A401QEZ3</accession>
<feature type="compositionally biased region" description="Basic and acidic residues" evidence="1">
    <location>
        <begin position="177"/>
        <end position="194"/>
    </location>
</feature>
<gene>
    <name evidence="2" type="ORF">scyTo_0024518</name>
</gene>
<evidence type="ECO:0000256" key="1">
    <source>
        <dbReference type="SAM" id="MobiDB-lite"/>
    </source>
</evidence>
<name>A0A401QEZ3_SCYTO</name>
<keyword evidence="3" id="KW-1185">Reference proteome</keyword>
<protein>
    <submittedName>
        <fullName evidence="2">Uncharacterized protein</fullName>
    </submittedName>
</protein>
<feature type="region of interest" description="Disordered" evidence="1">
    <location>
        <begin position="33"/>
        <end position="98"/>
    </location>
</feature>
<organism evidence="2 3">
    <name type="scientific">Scyliorhinus torazame</name>
    <name type="common">Cloudy catshark</name>
    <name type="synonym">Catulus torazame</name>
    <dbReference type="NCBI Taxonomy" id="75743"/>
    <lineage>
        <taxon>Eukaryota</taxon>
        <taxon>Metazoa</taxon>
        <taxon>Chordata</taxon>
        <taxon>Craniata</taxon>
        <taxon>Vertebrata</taxon>
        <taxon>Chondrichthyes</taxon>
        <taxon>Elasmobranchii</taxon>
        <taxon>Galeomorphii</taxon>
        <taxon>Galeoidea</taxon>
        <taxon>Carcharhiniformes</taxon>
        <taxon>Scyliorhinidae</taxon>
        <taxon>Scyliorhinus</taxon>
    </lineage>
</organism>
<feature type="compositionally biased region" description="Polar residues" evidence="1">
    <location>
        <begin position="234"/>
        <end position="252"/>
    </location>
</feature>
<feature type="region of interest" description="Disordered" evidence="1">
    <location>
        <begin position="154"/>
        <end position="285"/>
    </location>
</feature>